<sequence>MKQNRFYLVGLLVAGYTVLIAALFTGLFLHILSLPSVVETTQYLYVEPGDGVLRVAYKAKKQGIVRRHWHLSLAASSLGYERSLKAGEYEILPKMPLKNTLHKIVKGQVFLRRVSIPEGTSSAELKLILENSFGLDTKDFSLPPEGTILPETYFYNRGESAMTLVHRMQRNLRDFLSKAWAERQSGLPIEDPGKAIILASIVEKETGVGNERALVAAVFVNRLRKGMRLQSDPTVIYGLTKGLPLGRGLTRNDLKGMTDYNTYRIAGLPKGPITNPGKDAILATLNPANVPYLYFVADGTGGHAFSITLDEHNNNVTRWRQMRAAQ</sequence>
<dbReference type="Pfam" id="PF02618">
    <property type="entry name" value="YceG"/>
    <property type="match status" value="1"/>
</dbReference>
<gene>
    <name evidence="7 8" type="primary">mltG</name>
    <name evidence="8" type="ORF">ACFOKA_03520</name>
</gene>
<comment type="similarity">
    <text evidence="7">Belongs to the transglycosylase MltG family.</text>
</comment>
<accession>A0ABV7D2L6</accession>
<evidence type="ECO:0000256" key="7">
    <source>
        <dbReference type="HAMAP-Rule" id="MF_02065"/>
    </source>
</evidence>
<keyword evidence="4 7" id="KW-0472">Membrane</keyword>
<name>A0ABV7D2L6_9PROT</name>
<dbReference type="Gene3D" id="3.30.1490.480">
    <property type="entry name" value="Endolytic murein transglycosylase"/>
    <property type="match status" value="1"/>
</dbReference>
<keyword evidence="7" id="KW-0997">Cell inner membrane</keyword>
<dbReference type="EC" id="4.2.2.29" evidence="7"/>
<evidence type="ECO:0000256" key="1">
    <source>
        <dbReference type="ARBA" id="ARBA00022475"/>
    </source>
</evidence>
<dbReference type="NCBIfam" id="TIGR00247">
    <property type="entry name" value="endolytic transglycosylase MltG"/>
    <property type="match status" value="1"/>
</dbReference>
<keyword evidence="2 7" id="KW-0812">Transmembrane</keyword>
<dbReference type="Proteomes" id="UP001595444">
    <property type="component" value="Unassembled WGS sequence"/>
</dbReference>
<keyword evidence="9" id="KW-1185">Reference proteome</keyword>
<evidence type="ECO:0000256" key="4">
    <source>
        <dbReference type="ARBA" id="ARBA00023136"/>
    </source>
</evidence>
<comment type="caution">
    <text evidence="8">The sequence shown here is derived from an EMBL/GenBank/DDBJ whole genome shotgun (WGS) entry which is preliminary data.</text>
</comment>
<evidence type="ECO:0000256" key="6">
    <source>
        <dbReference type="ARBA" id="ARBA00023316"/>
    </source>
</evidence>
<dbReference type="HAMAP" id="MF_02065">
    <property type="entry name" value="MltG"/>
    <property type="match status" value="1"/>
</dbReference>
<keyword evidence="5 7" id="KW-0456">Lyase</keyword>
<feature type="site" description="Important for catalytic activity" evidence="7">
    <location>
        <position position="205"/>
    </location>
</feature>
<dbReference type="PANTHER" id="PTHR30518">
    <property type="entry name" value="ENDOLYTIC MUREIN TRANSGLYCOSYLASE"/>
    <property type="match status" value="1"/>
</dbReference>
<comment type="subcellular location">
    <subcellularLocation>
        <location evidence="7">Cell inner membrane</location>
        <topology evidence="7">Single-pass membrane protein</topology>
    </subcellularLocation>
</comment>
<reference evidence="9" key="1">
    <citation type="journal article" date="2019" name="Int. J. Syst. Evol. Microbiol.">
        <title>The Global Catalogue of Microorganisms (GCM) 10K type strain sequencing project: providing services to taxonomists for standard genome sequencing and annotation.</title>
        <authorList>
            <consortium name="The Broad Institute Genomics Platform"/>
            <consortium name="The Broad Institute Genome Sequencing Center for Infectious Disease"/>
            <person name="Wu L."/>
            <person name="Ma J."/>
        </authorList>
    </citation>
    <scope>NUCLEOTIDE SEQUENCE [LARGE SCALE GENOMIC DNA]</scope>
    <source>
        <strain evidence="9">KCTC 62164</strain>
    </source>
</reference>
<evidence type="ECO:0000256" key="5">
    <source>
        <dbReference type="ARBA" id="ARBA00023239"/>
    </source>
</evidence>
<dbReference type="CDD" id="cd08010">
    <property type="entry name" value="MltG_like"/>
    <property type="match status" value="1"/>
</dbReference>
<comment type="catalytic activity">
    <reaction evidence="7">
        <text>a peptidoglycan chain = a peptidoglycan chain with N-acetyl-1,6-anhydromuramyl-[peptide] at the reducing end + a peptidoglycan chain with N-acetylglucosamine at the non-reducing end.</text>
        <dbReference type="EC" id="4.2.2.29"/>
    </reaction>
</comment>
<feature type="transmembrane region" description="Helical" evidence="7">
    <location>
        <begin position="7"/>
        <end position="32"/>
    </location>
</feature>
<protein>
    <recommendedName>
        <fullName evidence="7">Endolytic murein transglycosylase</fullName>
        <ecNumber evidence="7">4.2.2.29</ecNumber>
    </recommendedName>
    <alternativeName>
        <fullName evidence="7">Peptidoglycan lytic transglycosylase</fullName>
    </alternativeName>
    <alternativeName>
        <fullName evidence="7">Peptidoglycan polymerization terminase</fullName>
    </alternativeName>
</protein>
<keyword evidence="6 7" id="KW-0961">Cell wall biogenesis/degradation</keyword>
<dbReference type="InterPro" id="IPR003770">
    <property type="entry name" value="MLTG-like"/>
</dbReference>
<dbReference type="RefSeq" id="WP_194212259.1">
    <property type="nucleotide sequence ID" value="NZ_CP061205.1"/>
</dbReference>
<evidence type="ECO:0000313" key="9">
    <source>
        <dbReference type="Proteomes" id="UP001595444"/>
    </source>
</evidence>
<dbReference type="EMBL" id="JBHRSL010000002">
    <property type="protein sequence ID" value="MFC3050970.1"/>
    <property type="molecule type" value="Genomic_DNA"/>
</dbReference>
<dbReference type="Gene3D" id="3.30.160.60">
    <property type="entry name" value="Classic Zinc Finger"/>
    <property type="match status" value="1"/>
</dbReference>
<evidence type="ECO:0000256" key="2">
    <source>
        <dbReference type="ARBA" id="ARBA00022692"/>
    </source>
</evidence>
<keyword evidence="3 7" id="KW-1133">Transmembrane helix</keyword>
<proteinExistence type="inferred from homology"/>
<evidence type="ECO:0000256" key="3">
    <source>
        <dbReference type="ARBA" id="ARBA00022989"/>
    </source>
</evidence>
<keyword evidence="1 7" id="KW-1003">Cell membrane</keyword>
<comment type="function">
    <text evidence="7">Functions as a peptidoglycan terminase that cleaves nascent peptidoglycan strands endolytically to terminate their elongation.</text>
</comment>
<dbReference type="PANTHER" id="PTHR30518:SF2">
    <property type="entry name" value="ENDOLYTIC MUREIN TRANSGLYCOSYLASE"/>
    <property type="match status" value="1"/>
</dbReference>
<organism evidence="8 9">
    <name type="scientific">Kordiimonas pumila</name>
    <dbReference type="NCBI Taxonomy" id="2161677"/>
    <lineage>
        <taxon>Bacteria</taxon>
        <taxon>Pseudomonadati</taxon>
        <taxon>Pseudomonadota</taxon>
        <taxon>Alphaproteobacteria</taxon>
        <taxon>Kordiimonadales</taxon>
        <taxon>Kordiimonadaceae</taxon>
        <taxon>Kordiimonas</taxon>
    </lineage>
</organism>
<evidence type="ECO:0000313" key="8">
    <source>
        <dbReference type="EMBL" id="MFC3050970.1"/>
    </source>
</evidence>